<dbReference type="EMBL" id="JAEHOI010000002">
    <property type="protein sequence ID" value="MBK0420985.1"/>
    <property type="molecule type" value="Genomic_DNA"/>
</dbReference>
<keyword evidence="3" id="KW-0813">Transport</keyword>
<gene>
    <name evidence="11" type="ORF">JD292_02665</name>
</gene>
<feature type="transmembrane region" description="Helical" evidence="9">
    <location>
        <begin position="268"/>
        <end position="287"/>
    </location>
</feature>
<feature type="transmembrane region" description="Helical" evidence="9">
    <location>
        <begin position="403"/>
        <end position="423"/>
    </location>
</feature>
<comment type="subcellular location">
    <subcellularLocation>
        <location evidence="1">Cell membrane</location>
        <topology evidence="1">Multi-pass membrane protein</topology>
    </subcellularLocation>
</comment>
<dbReference type="Proteomes" id="UP000618733">
    <property type="component" value="Unassembled WGS sequence"/>
</dbReference>
<dbReference type="InterPro" id="IPR020846">
    <property type="entry name" value="MFS_dom"/>
</dbReference>
<evidence type="ECO:0000256" key="5">
    <source>
        <dbReference type="ARBA" id="ARBA00022692"/>
    </source>
</evidence>
<keyword evidence="12" id="KW-1185">Reference proteome</keyword>
<evidence type="ECO:0000256" key="4">
    <source>
        <dbReference type="ARBA" id="ARBA00022475"/>
    </source>
</evidence>
<dbReference type="PANTHER" id="PTHR42718:SF9">
    <property type="entry name" value="MAJOR FACILITATOR SUPERFAMILY MULTIDRUG TRANSPORTER MFSC"/>
    <property type="match status" value="1"/>
</dbReference>
<feature type="transmembrane region" description="Helical" evidence="9">
    <location>
        <begin position="144"/>
        <end position="165"/>
    </location>
</feature>
<accession>A0A934QBU6</accession>
<feature type="transmembrane region" description="Helical" evidence="9">
    <location>
        <begin position="372"/>
        <end position="391"/>
    </location>
</feature>
<dbReference type="RefSeq" id="WP_200131184.1">
    <property type="nucleotide sequence ID" value="NZ_JAEHOI010000002.1"/>
</dbReference>
<feature type="transmembrane region" description="Helical" evidence="9">
    <location>
        <begin position="177"/>
        <end position="197"/>
    </location>
</feature>
<comment type="similarity">
    <text evidence="2">Belongs to the major facilitator superfamily. EmrB family.</text>
</comment>
<feature type="transmembrane region" description="Helical" evidence="9">
    <location>
        <begin position="83"/>
        <end position="107"/>
    </location>
</feature>
<keyword evidence="5 9" id="KW-0812">Transmembrane</keyword>
<feature type="transmembrane region" description="Helical" evidence="9">
    <location>
        <begin position="48"/>
        <end position="71"/>
    </location>
</feature>
<feature type="transmembrane region" description="Helical" evidence="9">
    <location>
        <begin position="444"/>
        <end position="462"/>
    </location>
</feature>
<evidence type="ECO:0000256" key="7">
    <source>
        <dbReference type="ARBA" id="ARBA00023136"/>
    </source>
</evidence>
<keyword evidence="4" id="KW-1003">Cell membrane</keyword>
<evidence type="ECO:0000313" key="11">
    <source>
        <dbReference type="EMBL" id="MBK0420985.1"/>
    </source>
</evidence>
<feature type="domain" description="Major facilitator superfamily (MFS) profile" evidence="10">
    <location>
        <begin position="49"/>
        <end position="506"/>
    </location>
</feature>
<evidence type="ECO:0000259" key="10">
    <source>
        <dbReference type="PROSITE" id="PS50850"/>
    </source>
</evidence>
<reference evidence="11" key="1">
    <citation type="submission" date="2020-12" db="EMBL/GenBank/DDBJ databases">
        <title>Leucobacter sp. CAS2, isolated from Chromium sludge.</title>
        <authorList>
            <person name="Xu Z."/>
        </authorList>
    </citation>
    <scope>NUCLEOTIDE SEQUENCE</scope>
    <source>
        <strain evidence="11">CSA2</strain>
    </source>
</reference>
<evidence type="ECO:0000256" key="9">
    <source>
        <dbReference type="SAM" id="Phobius"/>
    </source>
</evidence>
<dbReference type="SUPFAM" id="SSF103473">
    <property type="entry name" value="MFS general substrate transporter"/>
    <property type="match status" value="1"/>
</dbReference>
<dbReference type="GO" id="GO:0005886">
    <property type="term" value="C:plasma membrane"/>
    <property type="evidence" value="ECO:0007669"/>
    <property type="project" value="UniProtKB-SubCell"/>
</dbReference>
<protein>
    <submittedName>
        <fullName evidence="11">DHA2 family efflux MFS transporter permease subunit</fullName>
    </submittedName>
</protein>
<evidence type="ECO:0000256" key="3">
    <source>
        <dbReference type="ARBA" id="ARBA00022448"/>
    </source>
</evidence>
<dbReference type="InterPro" id="IPR011701">
    <property type="entry name" value="MFS"/>
</dbReference>
<feature type="transmembrane region" description="Helical" evidence="9">
    <location>
        <begin position="482"/>
        <end position="501"/>
    </location>
</feature>
<dbReference type="PROSITE" id="PS50850">
    <property type="entry name" value="MFS"/>
    <property type="match status" value="1"/>
</dbReference>
<organism evidence="11 12">
    <name type="scientific">Leucobacter edaphi</name>
    <dbReference type="NCBI Taxonomy" id="2796472"/>
    <lineage>
        <taxon>Bacteria</taxon>
        <taxon>Bacillati</taxon>
        <taxon>Actinomycetota</taxon>
        <taxon>Actinomycetes</taxon>
        <taxon>Micrococcales</taxon>
        <taxon>Microbacteriaceae</taxon>
        <taxon>Leucobacter</taxon>
    </lineage>
</organism>
<dbReference type="NCBIfam" id="TIGR00711">
    <property type="entry name" value="efflux_EmrB"/>
    <property type="match status" value="1"/>
</dbReference>
<evidence type="ECO:0000256" key="8">
    <source>
        <dbReference type="SAM" id="MobiDB-lite"/>
    </source>
</evidence>
<keyword evidence="7 9" id="KW-0472">Membrane</keyword>
<feature type="transmembrane region" description="Helical" evidence="9">
    <location>
        <begin position="203"/>
        <end position="222"/>
    </location>
</feature>
<dbReference type="Gene3D" id="1.20.1250.20">
    <property type="entry name" value="MFS general substrate transporter like domains"/>
    <property type="match status" value="1"/>
</dbReference>
<dbReference type="PANTHER" id="PTHR42718">
    <property type="entry name" value="MAJOR FACILITATOR SUPERFAMILY MULTIDRUG TRANSPORTER MFSC"/>
    <property type="match status" value="1"/>
</dbReference>
<feature type="transmembrane region" description="Helical" evidence="9">
    <location>
        <begin position="344"/>
        <end position="365"/>
    </location>
</feature>
<evidence type="ECO:0000256" key="6">
    <source>
        <dbReference type="ARBA" id="ARBA00022989"/>
    </source>
</evidence>
<feature type="transmembrane region" description="Helical" evidence="9">
    <location>
        <begin position="234"/>
        <end position="256"/>
    </location>
</feature>
<comment type="caution">
    <text evidence="11">The sequence shown here is derived from an EMBL/GenBank/DDBJ whole genome shotgun (WGS) entry which is preliminary data.</text>
</comment>
<sequence>MSNSVEGPSEPVTGSIPVPEYGLSTGPVPVPVPAPEPRERVFGAREQLAVWLLLASAFVVILNETVMGVALPKLMADLGITAVAGQWLTTAFLLTMSVVIPITGLLIQRINTRPLFIAAMSLFTLGTAIAACAPGFELLLVGRIVQASGTAIMMPLLMTTVVTLVPEHQRGRIMGRIAIVMSVAPALGPTISGLVLHSLNWRFLFIFVLPIAATALFIGMARMPNVSEPRKIRIDLLSVLLSALAFGGLVYGLSLIGDVAHGAPPVPPAAPIGAGVVALGLFIWRQIVLQRGDGALLDLRTFQSRPYALSVVLFVFSSMALFGSLILLPIYAQTVLGLDTLGTGLLLLPGGLLMGLLGPWVGRLVDTRGARFVLIPGTMVTALALWAMGLFTDTTTPWQVLGTHVLLSIGLAGVFTPLFSVSLGSLPPRLASHGSAMISTVQQVAGAAGTALFVTVMTLVSVQAAGGAAQIDPHALSAGTRAAFLLGGATATVGVLIAFFVRDEAPKE</sequence>
<keyword evidence="6 9" id="KW-1133">Transmembrane helix</keyword>
<dbReference type="Gene3D" id="1.20.1720.10">
    <property type="entry name" value="Multidrug resistance protein D"/>
    <property type="match status" value="1"/>
</dbReference>
<dbReference type="InterPro" id="IPR036259">
    <property type="entry name" value="MFS_trans_sf"/>
</dbReference>
<proteinExistence type="inferred from homology"/>
<dbReference type="AlphaFoldDB" id="A0A934QBU6"/>
<name>A0A934QBU6_9MICO</name>
<feature type="transmembrane region" description="Helical" evidence="9">
    <location>
        <begin position="114"/>
        <end position="138"/>
    </location>
</feature>
<evidence type="ECO:0000313" key="12">
    <source>
        <dbReference type="Proteomes" id="UP000618733"/>
    </source>
</evidence>
<evidence type="ECO:0000256" key="2">
    <source>
        <dbReference type="ARBA" id="ARBA00008537"/>
    </source>
</evidence>
<dbReference type="Pfam" id="PF07690">
    <property type="entry name" value="MFS_1"/>
    <property type="match status" value="1"/>
</dbReference>
<dbReference type="InterPro" id="IPR004638">
    <property type="entry name" value="EmrB-like"/>
</dbReference>
<dbReference type="PRINTS" id="PR01036">
    <property type="entry name" value="TCRTETB"/>
</dbReference>
<evidence type="ECO:0000256" key="1">
    <source>
        <dbReference type="ARBA" id="ARBA00004651"/>
    </source>
</evidence>
<dbReference type="GO" id="GO:0022857">
    <property type="term" value="F:transmembrane transporter activity"/>
    <property type="evidence" value="ECO:0007669"/>
    <property type="project" value="InterPro"/>
</dbReference>
<feature type="transmembrane region" description="Helical" evidence="9">
    <location>
        <begin position="307"/>
        <end position="332"/>
    </location>
</feature>
<feature type="region of interest" description="Disordered" evidence="8">
    <location>
        <begin position="1"/>
        <end position="20"/>
    </location>
</feature>